<reference evidence="2" key="1">
    <citation type="journal article" date="2019" name="Int. J. Syst. Evol. Microbiol.">
        <title>The Global Catalogue of Microorganisms (GCM) 10K type strain sequencing project: providing services to taxonomists for standard genome sequencing and annotation.</title>
        <authorList>
            <consortium name="The Broad Institute Genomics Platform"/>
            <consortium name="The Broad Institute Genome Sequencing Center for Infectious Disease"/>
            <person name="Wu L."/>
            <person name="Ma J."/>
        </authorList>
    </citation>
    <scope>NUCLEOTIDE SEQUENCE [LARGE SCALE GENOMIC DNA]</scope>
    <source>
        <strain evidence="2">JCM 4816</strain>
    </source>
</reference>
<proteinExistence type="predicted"/>
<dbReference type="NCBIfam" id="NF045560">
    <property type="entry name" value="aroma_sacti_dom"/>
    <property type="match status" value="1"/>
</dbReference>
<dbReference type="Proteomes" id="UP001596174">
    <property type="component" value="Unassembled WGS sequence"/>
</dbReference>
<gene>
    <name evidence="1" type="ORF">ACFP3V_29650</name>
</gene>
<sequence length="64" mass="6617">MAFDALSKLASAGNAVDLLTAEQQAVVAELSEEEVEVITTLQARLSAVGGGEVEGQDVVIFRIG</sequence>
<name>A0ABW1G9C9_9ACTN</name>
<comment type="caution">
    <text evidence="1">The sequence shown here is derived from an EMBL/GenBank/DDBJ whole genome shotgun (WGS) entry which is preliminary data.</text>
</comment>
<dbReference type="InterPro" id="IPR054632">
    <property type="entry name" value="Aroma_sacti_dom"/>
</dbReference>
<evidence type="ECO:0000313" key="2">
    <source>
        <dbReference type="Proteomes" id="UP001596174"/>
    </source>
</evidence>
<dbReference type="EMBL" id="JBHSQJ010000157">
    <property type="protein sequence ID" value="MFC5911355.1"/>
    <property type="molecule type" value="Genomic_DNA"/>
</dbReference>
<evidence type="ECO:0000313" key="1">
    <source>
        <dbReference type="EMBL" id="MFC5911355.1"/>
    </source>
</evidence>
<protein>
    <submittedName>
        <fullName evidence="1">Aroma-sacti cluster domain-containing protein</fullName>
    </submittedName>
</protein>
<organism evidence="1 2">
    <name type="scientific">Streptacidiphilus monticola</name>
    <dbReference type="NCBI Taxonomy" id="2161674"/>
    <lineage>
        <taxon>Bacteria</taxon>
        <taxon>Bacillati</taxon>
        <taxon>Actinomycetota</taxon>
        <taxon>Actinomycetes</taxon>
        <taxon>Kitasatosporales</taxon>
        <taxon>Streptomycetaceae</taxon>
        <taxon>Streptacidiphilus</taxon>
    </lineage>
</organism>
<keyword evidence="2" id="KW-1185">Reference proteome</keyword>
<dbReference type="RefSeq" id="WP_380590167.1">
    <property type="nucleotide sequence ID" value="NZ_JBHSQJ010000157.1"/>
</dbReference>
<accession>A0ABW1G9C9</accession>